<comment type="caution">
    <text evidence="2">The sequence shown here is derived from an EMBL/GenBank/DDBJ whole genome shotgun (WGS) entry which is preliminary data.</text>
</comment>
<protein>
    <submittedName>
        <fullName evidence="2">SprT-like family protein</fullName>
    </submittedName>
</protein>
<keyword evidence="3" id="KW-1185">Reference proteome</keyword>
<proteinExistence type="predicted"/>
<gene>
    <name evidence="2" type="ORF">EV141_1902</name>
</gene>
<dbReference type="AlphaFoldDB" id="A0A4Q7LRI0"/>
<accession>A0A4Q7LRI0</accession>
<sequence length="178" mass="20060">MVSPTIGRMSELRQVRRWAEALIALHLDDSWSFAFDNAAKRAGLCDYGKKRISVSRHLAARWEDDDVHQTLLHEVAHAMAGPQAGHGPKWKRIAAELGYVGGTTHSGEIAAERARWKGFCKKGHTYVRFRRPTRAGSCGKCSRRYDPENVILWTSVDGQEAVLSTAPHRAMRRTTPRR</sequence>
<feature type="domain" description="SprT-like" evidence="1">
    <location>
        <begin position="10"/>
        <end position="148"/>
    </location>
</feature>
<dbReference type="GO" id="GO:0006950">
    <property type="term" value="P:response to stress"/>
    <property type="evidence" value="ECO:0007669"/>
    <property type="project" value="UniProtKB-ARBA"/>
</dbReference>
<dbReference type="Proteomes" id="UP000293519">
    <property type="component" value="Unassembled WGS sequence"/>
</dbReference>
<dbReference type="EMBL" id="SGWW01000003">
    <property type="protein sequence ID" value="RZS56438.1"/>
    <property type="molecule type" value="Genomic_DNA"/>
</dbReference>
<evidence type="ECO:0000259" key="1">
    <source>
        <dbReference type="SMART" id="SM00731"/>
    </source>
</evidence>
<evidence type="ECO:0000313" key="3">
    <source>
        <dbReference type="Proteomes" id="UP000293519"/>
    </source>
</evidence>
<dbReference type="SMART" id="SM00731">
    <property type="entry name" value="SprT"/>
    <property type="match status" value="1"/>
</dbReference>
<evidence type="ECO:0000313" key="2">
    <source>
        <dbReference type="EMBL" id="RZS56438.1"/>
    </source>
</evidence>
<name>A0A4Q7LRI0_9MICO</name>
<dbReference type="Pfam" id="PF10263">
    <property type="entry name" value="SprT-like"/>
    <property type="match status" value="1"/>
</dbReference>
<organism evidence="2 3">
    <name type="scientific">Microcella putealis</name>
    <dbReference type="NCBI Taxonomy" id="337005"/>
    <lineage>
        <taxon>Bacteria</taxon>
        <taxon>Bacillati</taxon>
        <taxon>Actinomycetota</taxon>
        <taxon>Actinomycetes</taxon>
        <taxon>Micrococcales</taxon>
        <taxon>Microbacteriaceae</taxon>
        <taxon>Microcella</taxon>
    </lineage>
</organism>
<reference evidence="2 3" key="1">
    <citation type="journal article" date="2015" name="Stand. Genomic Sci.">
        <title>Genomic Encyclopedia of Bacterial and Archaeal Type Strains, Phase III: the genomes of soil and plant-associated and newly described type strains.</title>
        <authorList>
            <person name="Whitman W.B."/>
            <person name="Woyke T."/>
            <person name="Klenk H.P."/>
            <person name="Zhou Y."/>
            <person name="Lilburn T.G."/>
            <person name="Beck B.J."/>
            <person name="De Vos P."/>
            <person name="Vandamme P."/>
            <person name="Eisen J.A."/>
            <person name="Garrity G."/>
            <person name="Hugenholtz P."/>
            <person name="Kyrpides N.C."/>
        </authorList>
    </citation>
    <scope>NUCLEOTIDE SEQUENCE [LARGE SCALE GENOMIC DNA]</scope>
    <source>
        <strain evidence="2 3">CV2</strain>
    </source>
</reference>
<dbReference type="InterPro" id="IPR006640">
    <property type="entry name" value="SprT-like_domain"/>
</dbReference>